<gene>
    <name evidence="1" type="ORF">AFUS01_LOCUS44015</name>
</gene>
<dbReference type="AlphaFoldDB" id="A0A8J2M9L1"/>
<dbReference type="Proteomes" id="UP000708208">
    <property type="component" value="Unassembled WGS sequence"/>
</dbReference>
<keyword evidence="2" id="KW-1185">Reference proteome</keyword>
<protein>
    <submittedName>
        <fullName evidence="1">Uncharacterized protein</fullName>
    </submittedName>
</protein>
<evidence type="ECO:0000313" key="1">
    <source>
        <dbReference type="EMBL" id="CAG7834515.1"/>
    </source>
</evidence>
<accession>A0A8J2M9L1</accession>
<dbReference type="EMBL" id="CAJVCH010570268">
    <property type="protein sequence ID" value="CAG7834515.1"/>
    <property type="molecule type" value="Genomic_DNA"/>
</dbReference>
<organism evidence="1 2">
    <name type="scientific">Allacma fusca</name>
    <dbReference type="NCBI Taxonomy" id="39272"/>
    <lineage>
        <taxon>Eukaryota</taxon>
        <taxon>Metazoa</taxon>
        <taxon>Ecdysozoa</taxon>
        <taxon>Arthropoda</taxon>
        <taxon>Hexapoda</taxon>
        <taxon>Collembola</taxon>
        <taxon>Symphypleona</taxon>
        <taxon>Sminthuridae</taxon>
        <taxon>Allacma</taxon>
    </lineage>
</organism>
<feature type="non-terminal residue" evidence="1">
    <location>
        <position position="1"/>
    </location>
</feature>
<name>A0A8J2M9L1_9HEXA</name>
<reference evidence="1" key="1">
    <citation type="submission" date="2021-06" db="EMBL/GenBank/DDBJ databases">
        <authorList>
            <person name="Hodson N. C."/>
            <person name="Mongue J. A."/>
            <person name="Jaron S. K."/>
        </authorList>
    </citation>
    <scope>NUCLEOTIDE SEQUENCE</scope>
</reference>
<comment type="caution">
    <text evidence="1">The sequence shown here is derived from an EMBL/GenBank/DDBJ whole genome shotgun (WGS) entry which is preliminary data.</text>
</comment>
<proteinExistence type="predicted"/>
<sequence length="147" mass="16419">AVFGADIFEVKNSTSSSSEQMMQLLPPILSSSQYFKVRFGFSCGNSVQCKIFHLRQVLPFRFKGVPNGVIGFSDTLRRFAITLFEQSAYEPQDMGEVNVGGLSYDKTNQIAKCRGFGLYVVNKIFIHCEVIVFVSYYNDKNGTSGPN</sequence>
<evidence type="ECO:0000313" key="2">
    <source>
        <dbReference type="Proteomes" id="UP000708208"/>
    </source>
</evidence>